<sequence length="129" mass="13999">MKPYRNGSPHGVLDSRPSWASLSAHDQEPRPTSILLTGTTGNLGSYILALLIADPKVARIYALNRSSARGPAVERIAAQFQKKGLDVTALRSDKVSFIEGDTTKSDLGIDACLYNEVEYLVVWVVGPRS</sequence>
<name>A0A9P7KHA7_9AGAR</name>
<dbReference type="EMBL" id="JABCKI010000128">
    <property type="protein sequence ID" value="KAG5652421.1"/>
    <property type="molecule type" value="Genomic_DNA"/>
</dbReference>
<reference evidence="2" key="1">
    <citation type="submission" date="2021-02" db="EMBL/GenBank/DDBJ databases">
        <authorList>
            <person name="Nieuwenhuis M."/>
            <person name="Van De Peppel L.J.J."/>
        </authorList>
    </citation>
    <scope>NUCLEOTIDE SEQUENCE</scope>
    <source>
        <strain evidence="2">D49</strain>
    </source>
</reference>
<proteinExistence type="predicted"/>
<evidence type="ECO:0000313" key="3">
    <source>
        <dbReference type="Proteomes" id="UP000717328"/>
    </source>
</evidence>
<dbReference type="AlphaFoldDB" id="A0A9P7KHA7"/>
<dbReference type="OrthoDB" id="429813at2759"/>
<dbReference type="SUPFAM" id="SSF51735">
    <property type="entry name" value="NAD(P)-binding Rossmann-fold domains"/>
    <property type="match status" value="1"/>
</dbReference>
<feature type="domain" description="Thioester reductase (TE)" evidence="1">
    <location>
        <begin position="36"/>
        <end position="117"/>
    </location>
</feature>
<dbReference type="Pfam" id="PF07993">
    <property type="entry name" value="NAD_binding_4"/>
    <property type="match status" value="1"/>
</dbReference>
<dbReference type="InterPro" id="IPR013120">
    <property type="entry name" value="FAR_NAD-bd"/>
</dbReference>
<evidence type="ECO:0000313" key="2">
    <source>
        <dbReference type="EMBL" id="KAG5652421.1"/>
    </source>
</evidence>
<reference evidence="2" key="2">
    <citation type="submission" date="2021-10" db="EMBL/GenBank/DDBJ databases">
        <title>Phylogenomics reveals ancestral predisposition of the termite-cultivated fungus Termitomyces towards a domesticated lifestyle.</title>
        <authorList>
            <person name="Auxier B."/>
            <person name="Grum-Grzhimaylo A."/>
            <person name="Cardenas M.E."/>
            <person name="Lodge J.D."/>
            <person name="Laessoe T."/>
            <person name="Pedersen O."/>
            <person name="Smith M.E."/>
            <person name="Kuyper T.W."/>
            <person name="Franco-Molano E.A."/>
            <person name="Baroni T.J."/>
            <person name="Aanen D.K."/>
        </authorList>
    </citation>
    <scope>NUCLEOTIDE SEQUENCE</scope>
    <source>
        <strain evidence="2">D49</strain>
    </source>
</reference>
<keyword evidence="3" id="KW-1185">Reference proteome</keyword>
<gene>
    <name evidence="2" type="ORF">H0H81_005069</name>
</gene>
<dbReference type="InterPro" id="IPR036291">
    <property type="entry name" value="NAD(P)-bd_dom_sf"/>
</dbReference>
<evidence type="ECO:0000259" key="1">
    <source>
        <dbReference type="Pfam" id="PF07993"/>
    </source>
</evidence>
<dbReference type="Gene3D" id="3.40.50.720">
    <property type="entry name" value="NAD(P)-binding Rossmann-like Domain"/>
    <property type="match status" value="1"/>
</dbReference>
<protein>
    <recommendedName>
        <fullName evidence="1">Thioester reductase (TE) domain-containing protein</fullName>
    </recommendedName>
</protein>
<organism evidence="2 3">
    <name type="scientific">Sphagnurus paluster</name>
    <dbReference type="NCBI Taxonomy" id="117069"/>
    <lineage>
        <taxon>Eukaryota</taxon>
        <taxon>Fungi</taxon>
        <taxon>Dikarya</taxon>
        <taxon>Basidiomycota</taxon>
        <taxon>Agaricomycotina</taxon>
        <taxon>Agaricomycetes</taxon>
        <taxon>Agaricomycetidae</taxon>
        <taxon>Agaricales</taxon>
        <taxon>Tricholomatineae</taxon>
        <taxon>Lyophyllaceae</taxon>
        <taxon>Sphagnurus</taxon>
    </lineage>
</organism>
<accession>A0A9P7KHA7</accession>
<comment type="caution">
    <text evidence="2">The sequence shown here is derived from an EMBL/GenBank/DDBJ whole genome shotgun (WGS) entry which is preliminary data.</text>
</comment>
<dbReference type="Proteomes" id="UP000717328">
    <property type="component" value="Unassembled WGS sequence"/>
</dbReference>